<dbReference type="InterPro" id="IPR005940">
    <property type="entry name" value="Anthranilate_Pribosyl_Tfrase"/>
</dbReference>
<dbReference type="Pfam" id="PF00591">
    <property type="entry name" value="Glycos_transf_3"/>
    <property type="match status" value="1"/>
</dbReference>
<dbReference type="InterPro" id="IPR036320">
    <property type="entry name" value="Glycosyl_Trfase_fam3_N_dom_sf"/>
</dbReference>
<evidence type="ECO:0000259" key="5">
    <source>
        <dbReference type="Pfam" id="PF02885"/>
    </source>
</evidence>
<feature type="binding site" evidence="3">
    <location>
        <begin position="117"/>
        <end position="125"/>
    </location>
    <ligand>
        <name>5-phospho-alpha-D-ribose 1-diphosphate</name>
        <dbReference type="ChEBI" id="CHEBI:58017"/>
    </ligand>
</feature>
<dbReference type="SUPFAM" id="SSF47648">
    <property type="entry name" value="Nucleoside phosphorylase/phosphoribosyltransferase N-terminal domain"/>
    <property type="match status" value="1"/>
</dbReference>
<dbReference type="RefSeq" id="WP_013566517.1">
    <property type="nucleotide sequence ID" value="NC_014962.1"/>
</dbReference>
<accession>E8QZA0</accession>
<dbReference type="EMBL" id="CP002353">
    <property type="protein sequence ID" value="ADV64229.1"/>
    <property type="molecule type" value="Genomic_DNA"/>
</dbReference>
<feature type="binding site" evidence="3">
    <location>
        <position position="89"/>
    </location>
    <ligand>
        <name>anthranilate</name>
        <dbReference type="ChEBI" id="CHEBI:16567"/>
        <label>1</label>
    </ligand>
</feature>
<evidence type="ECO:0000259" key="4">
    <source>
        <dbReference type="Pfam" id="PF00591"/>
    </source>
</evidence>
<comment type="catalytic activity">
    <reaction evidence="3">
        <text>N-(5-phospho-beta-D-ribosyl)anthranilate + diphosphate = 5-phospho-alpha-D-ribose 1-diphosphate + anthranilate</text>
        <dbReference type="Rhea" id="RHEA:11768"/>
        <dbReference type="ChEBI" id="CHEBI:16567"/>
        <dbReference type="ChEBI" id="CHEBI:18277"/>
        <dbReference type="ChEBI" id="CHEBI:33019"/>
        <dbReference type="ChEBI" id="CHEBI:58017"/>
        <dbReference type="EC" id="2.4.2.18"/>
    </reaction>
</comment>
<dbReference type="EC" id="2.4.2.18" evidence="3"/>
<feature type="binding site" evidence="3">
    <location>
        <position position="97"/>
    </location>
    <ligand>
        <name>5-phospho-alpha-D-ribose 1-diphosphate</name>
        <dbReference type="ChEBI" id="CHEBI:58017"/>
    </ligand>
</feature>
<dbReference type="Gene3D" id="3.40.1030.10">
    <property type="entry name" value="Nucleoside phosphorylase/phosphoribosyltransferase catalytic domain"/>
    <property type="match status" value="1"/>
</dbReference>
<comment type="cofactor">
    <cofactor evidence="3">
        <name>Mg(2+)</name>
        <dbReference type="ChEBI" id="CHEBI:18420"/>
    </cofactor>
    <text evidence="3">Binds 2 magnesium ions per monomer.</text>
</comment>
<feature type="binding site" evidence="3">
    <location>
        <position position="120"/>
    </location>
    <ligand>
        <name>anthranilate</name>
        <dbReference type="ChEBI" id="CHEBI:16567"/>
        <label>1</label>
    </ligand>
</feature>
<evidence type="ECO:0000256" key="2">
    <source>
        <dbReference type="ARBA" id="ARBA00022679"/>
    </source>
</evidence>
<dbReference type="Gene3D" id="1.20.970.10">
    <property type="entry name" value="Transferase, Pyrimidine Nucleoside Phosphorylase, Chain C"/>
    <property type="match status" value="1"/>
</dbReference>
<dbReference type="InterPro" id="IPR035902">
    <property type="entry name" value="Nuc_phospho_transferase"/>
</dbReference>
<dbReference type="eggNOG" id="COG0547">
    <property type="taxonomic scope" value="Bacteria"/>
</dbReference>
<keyword evidence="3" id="KW-0822">Tryptophan biosynthesis</keyword>
<dbReference type="GO" id="GO:0005829">
    <property type="term" value="C:cytosol"/>
    <property type="evidence" value="ECO:0007669"/>
    <property type="project" value="TreeGrafter"/>
</dbReference>
<feature type="binding site" evidence="3">
    <location>
        <position position="129"/>
    </location>
    <ligand>
        <name>5-phospho-alpha-D-ribose 1-diphosphate</name>
        <dbReference type="ChEBI" id="CHEBI:58017"/>
    </ligand>
</feature>
<dbReference type="InterPro" id="IPR017459">
    <property type="entry name" value="Glycosyl_Trfase_fam3_N_dom"/>
</dbReference>
<feature type="binding site" evidence="3">
    <location>
        <begin position="92"/>
        <end position="93"/>
    </location>
    <ligand>
        <name>5-phospho-alpha-D-ribose 1-diphosphate</name>
        <dbReference type="ChEBI" id="CHEBI:58017"/>
    </ligand>
</feature>
<comment type="pathway">
    <text evidence="3">Amino-acid biosynthesis; L-tryptophan biosynthesis; L-tryptophan from chorismate: step 2/5.</text>
</comment>
<dbReference type="HAMAP" id="MF_00211">
    <property type="entry name" value="TrpD"/>
    <property type="match status" value="1"/>
</dbReference>
<protein>
    <recommendedName>
        <fullName evidence="3">Anthranilate phosphoribosyltransferase</fullName>
        <ecNumber evidence="3">2.4.2.18</ecNumber>
    </recommendedName>
</protein>
<dbReference type="InParanoid" id="E8QZA0"/>
<feature type="binding site" evidence="3">
    <location>
        <position position="236"/>
    </location>
    <ligand>
        <name>Mg(2+)</name>
        <dbReference type="ChEBI" id="CHEBI:18420"/>
        <label>1</label>
    </ligand>
</feature>
<comment type="caution">
    <text evidence="3">Lacks conserved residue(s) required for the propagation of feature annotation.</text>
</comment>
<dbReference type="PANTHER" id="PTHR43285:SF2">
    <property type="entry name" value="ANTHRANILATE PHOSPHORIBOSYLTRANSFERASE"/>
    <property type="match status" value="1"/>
</dbReference>
<dbReference type="NCBIfam" id="TIGR01245">
    <property type="entry name" value="trpD"/>
    <property type="match status" value="1"/>
</dbReference>
<proteinExistence type="inferred from homology"/>
<organism evidence="6 7">
    <name type="scientific">Isosphaera pallida (strain ATCC 43644 / DSM 9630 / IS1B)</name>
    <dbReference type="NCBI Taxonomy" id="575540"/>
    <lineage>
        <taxon>Bacteria</taxon>
        <taxon>Pseudomonadati</taxon>
        <taxon>Planctomycetota</taxon>
        <taxon>Planctomycetia</taxon>
        <taxon>Isosphaerales</taxon>
        <taxon>Isosphaeraceae</taxon>
        <taxon>Isosphaera</taxon>
    </lineage>
</organism>
<feature type="binding site" evidence="3">
    <location>
        <position position="235"/>
    </location>
    <ligand>
        <name>Mg(2+)</name>
        <dbReference type="ChEBI" id="CHEBI:18420"/>
        <label>2</label>
    </ligand>
</feature>
<keyword evidence="3" id="KW-0460">Magnesium</keyword>
<dbReference type="Proteomes" id="UP000008631">
    <property type="component" value="Chromosome"/>
</dbReference>
<dbReference type="Pfam" id="PF02885">
    <property type="entry name" value="Glycos_trans_3N"/>
    <property type="match status" value="1"/>
</dbReference>
<evidence type="ECO:0000256" key="1">
    <source>
        <dbReference type="ARBA" id="ARBA00022676"/>
    </source>
</evidence>
<keyword evidence="1 3" id="KW-0328">Glycosyltransferase</keyword>
<reference evidence="6 7" key="1">
    <citation type="journal article" date="2011" name="Stand. Genomic Sci.">
        <title>Complete genome sequence of Isosphaera pallida type strain (IS1B).</title>
        <authorList>
            <consortium name="US DOE Joint Genome Institute (JGI-PGF)"/>
            <person name="Goker M."/>
            <person name="Cleland D."/>
            <person name="Saunders E."/>
            <person name="Lapidus A."/>
            <person name="Nolan M."/>
            <person name="Lucas S."/>
            <person name="Hammon N."/>
            <person name="Deshpande S."/>
            <person name="Cheng J.F."/>
            <person name="Tapia R."/>
            <person name="Han C."/>
            <person name="Goodwin L."/>
            <person name="Pitluck S."/>
            <person name="Liolios K."/>
            <person name="Pagani I."/>
            <person name="Ivanova N."/>
            <person name="Mavromatis K."/>
            <person name="Pati A."/>
            <person name="Chen A."/>
            <person name="Palaniappan K."/>
            <person name="Land M."/>
            <person name="Hauser L."/>
            <person name="Chang Y.J."/>
            <person name="Jeffries C.D."/>
            <person name="Detter J.C."/>
            <person name="Beck B."/>
            <person name="Woyke T."/>
            <person name="Bristow J."/>
            <person name="Eisen J.A."/>
            <person name="Markowitz V."/>
            <person name="Hugenholtz P."/>
            <person name="Kyrpides N.C."/>
            <person name="Klenk H.P."/>
        </authorList>
    </citation>
    <scope>NUCLEOTIDE SEQUENCE [LARGE SCALE GENOMIC DNA]</scope>
    <source>
        <strain evidence="7">ATCC 43644 / DSM 9630 / IS1B</strain>
    </source>
</reference>
<comment type="subunit">
    <text evidence="3">Homodimer.</text>
</comment>
<feature type="binding site" evidence="3">
    <location>
        <position position="89"/>
    </location>
    <ligand>
        <name>5-phospho-alpha-D-ribose 1-diphosphate</name>
        <dbReference type="ChEBI" id="CHEBI:58017"/>
    </ligand>
</feature>
<name>E8QZA0_ISOPI</name>
<keyword evidence="2 3" id="KW-0808">Transferase</keyword>
<feature type="domain" description="Glycosyl transferase family 3" evidence="4">
    <location>
        <begin position="83"/>
        <end position="335"/>
    </location>
</feature>
<evidence type="ECO:0000256" key="3">
    <source>
        <dbReference type="HAMAP-Rule" id="MF_00211"/>
    </source>
</evidence>
<dbReference type="OrthoDB" id="9806430at2"/>
<dbReference type="GO" id="GO:0004048">
    <property type="term" value="F:anthranilate phosphoribosyltransferase activity"/>
    <property type="evidence" value="ECO:0007669"/>
    <property type="project" value="UniProtKB-UniRule"/>
</dbReference>
<dbReference type="KEGG" id="ipa:Isop_3673"/>
<comment type="similarity">
    <text evidence="3">Belongs to the anthranilate phosphoribosyltransferase family.</text>
</comment>
<dbReference type="AlphaFoldDB" id="E8QZA0"/>
<keyword evidence="3" id="KW-0479">Metal-binding</keyword>
<evidence type="ECO:0000313" key="7">
    <source>
        <dbReference type="Proteomes" id="UP000008631"/>
    </source>
</evidence>
<dbReference type="PANTHER" id="PTHR43285">
    <property type="entry name" value="ANTHRANILATE PHOSPHORIBOSYLTRANSFERASE"/>
    <property type="match status" value="1"/>
</dbReference>
<evidence type="ECO:0000313" key="6">
    <source>
        <dbReference type="EMBL" id="ADV64229.1"/>
    </source>
</evidence>
<feature type="binding site" evidence="3">
    <location>
        <begin position="99"/>
        <end position="102"/>
    </location>
    <ligand>
        <name>5-phospho-alpha-D-ribose 1-diphosphate</name>
        <dbReference type="ChEBI" id="CHEBI:58017"/>
    </ligand>
</feature>
<dbReference type="InterPro" id="IPR000312">
    <property type="entry name" value="Glycosyl_Trfase_fam3"/>
</dbReference>
<comment type="function">
    <text evidence="3">Catalyzes the transfer of the phosphoribosyl group of 5-phosphorylribose-1-pyrophosphate (PRPP) to anthranilate to yield N-(5'-phosphoribosyl)-anthranilate (PRA).</text>
</comment>
<dbReference type="GO" id="GO:0000287">
    <property type="term" value="F:magnesium ion binding"/>
    <property type="evidence" value="ECO:0007669"/>
    <property type="project" value="UniProtKB-UniRule"/>
</dbReference>
<feature type="binding site" evidence="3">
    <location>
        <position position="236"/>
    </location>
    <ligand>
        <name>Mg(2+)</name>
        <dbReference type="ChEBI" id="CHEBI:18420"/>
        <label>2</label>
    </ligand>
</feature>
<feature type="binding site" evidence="3">
    <location>
        <position position="175"/>
    </location>
    <ligand>
        <name>anthranilate</name>
        <dbReference type="ChEBI" id="CHEBI:16567"/>
        <label>2</label>
    </ligand>
</feature>
<dbReference type="HOGENOM" id="CLU_034315_2_1_0"/>
<dbReference type="GO" id="GO:0000162">
    <property type="term" value="P:L-tryptophan biosynthetic process"/>
    <property type="evidence" value="ECO:0007669"/>
    <property type="project" value="UniProtKB-UniRule"/>
</dbReference>
<feature type="binding site" evidence="3">
    <location>
        <position position="101"/>
    </location>
    <ligand>
        <name>Mg(2+)</name>
        <dbReference type="ChEBI" id="CHEBI:18420"/>
        <label>1</label>
    </ligand>
</feature>
<dbReference type="FunCoup" id="E8QZA0">
    <property type="interactions" value="373"/>
</dbReference>
<keyword evidence="3" id="KW-0028">Amino-acid biosynthesis</keyword>
<dbReference type="SUPFAM" id="SSF52418">
    <property type="entry name" value="Nucleoside phosphorylase/phosphoribosyltransferase catalytic domain"/>
    <property type="match status" value="1"/>
</dbReference>
<dbReference type="STRING" id="575540.Isop_3673"/>
<feature type="domain" description="Glycosyl transferase family 3 N-terminal" evidence="5">
    <location>
        <begin position="12"/>
        <end position="72"/>
    </location>
</feature>
<gene>
    <name evidence="3" type="primary">trpD</name>
    <name evidence="6" type="ordered locus">Isop_3673</name>
</gene>
<dbReference type="UniPathway" id="UPA00035">
    <property type="reaction ID" value="UER00041"/>
</dbReference>
<keyword evidence="7" id="KW-1185">Reference proteome</keyword>
<keyword evidence="3" id="KW-0057">Aromatic amino acid biosynthesis</keyword>
<sequence>MTVDSRVDRVLDALVELFETGELTGDAIERAVASIIAGDASEIRVAALLTALRCQGETATHLAAAVRAARAAMIPFPRDPTRPLLDTCGTGGDGARSLNISTATALIVAALGIPVAKHGNRSASGNSGSADVLERLGVNPDQDPATAALGLKTLGIAYLYAPRHHAGFRHAAPVRRALPFRTLFNLIGPLSNPAGPEFQLLGVPDESLADLIAQTLIDLGDTRRAAIVTGGDGLDEVTLDGPTWVRWVEPAAHTIRLETWHADDFGLPKVHSGDLRVADAAESARRIETILQGRSDAARPVLIANAAAALLVVGAVEELAQGVEQATNAVDSGQAWDLLNRWRRHAPAPTPN</sequence>